<comment type="caution">
    <text evidence="2">The sequence shown here is derived from an EMBL/GenBank/DDBJ whole genome shotgun (WGS) entry which is preliminary data.</text>
</comment>
<dbReference type="Pfam" id="PF08843">
    <property type="entry name" value="AbiEii"/>
    <property type="match status" value="1"/>
</dbReference>
<sequence length="2090" mass="232499">MDASAHLSQRDLAVRLLERHGTMRLSDLKGQGVNPATLSRLIDQGVLQRPSRGLYELAGADIEASHSLAEIAKRVPKGIICLISALQFHEITLQLPRSVWIAVGSKDRKPAIEYPPIRIVRFGEKALTMGVETHTIDSVPVRIFGPAKTIVDCFRFRSTVAWSLMKGKPNNLSASVLARLRNVARAKNTDYQFILRRYAIERLLLRLSISPYRDQFVLKGAMLFTAWLEDPFRPTQDLDLLGHGDPAASSIEAAFRAVCQTQTEDDGLLFDTEGLNAALIREDQQYGGIRVKTKAFLAKTQIPVQVDIGFGDAITPAAQELEFPSLLSPEGPRLKAYSKETVVAEKLQAIVALGRANSRMKDFYDLLVLSRLFEFEGATLATAIRATFDRRGTIVPATPPDGLSQEFATDHDKQRQWTAFARREPLLIAPPNLGETINAIASFVLPPIMAAASGAGFDFRSDSKEKAQSGGHIRHLRSLGFEKAEDGSLHVNGSGKEIVRLASLTWSVPVSNGFGRRLRYLVWDQHNGKLIGLIAIGDPVFNLSARDKLIGWDSNDRSARLVNVMDAYVLGALPPYNFLLGGKLIACLLRTRDLYDDFATAYGGTTGIISGKEKKARLLAITTSSSMGRSSVYNRLKIDGTQYLKSIGYTGGWGHFHIPDRLFADLREYLRDIDHPYADLHRFGQGPNWRLRTTRAALSALGFKEDMLRHGIKREVFICQLASNAAKILKTGKGKPNLASLRSAEDVSGLALERWLVPRAKRRPEFKDWDSSDLIDLFGNQSRMLRSLSEKMEHLEGHFAALAVSRAASGFPIFALEHGLTEEEFDDIAGQLRARVAARKRFAPHWLLWAIYAAERGYSYSGGEYWPSFEESTPGWEYKDRYKLPGWFAKFQKAYNGVVPSGPWAGHFRIIAWPITHAVLPRYLQRHFAKALYELRFRLASLTSIDPAAIGRMVAANYHGSTRFEEFLQQEELVGRIVLALLHQDPREGEERLLPSTLERITSDLERVRSARDWLNEASRVVTDRFKGIGRGADPRGFAVGLEPGGLPRDRELLPDIRPNLQLRYAGNHTWTLLLDLPSFKSIAALNADIRQFLRRTRCSINGAEGKKSAGWVLSGNRRTVLKKWPDPEKPLVRFDQNQAAVDQLLETECRMTTGPVWLFRVGRDGLAREIAGRIMRPGQEYVIASENAPRDLQDGMRPCTIDCHGIEAVRVTVPPDVSADYIQWLSKHGLELARTIRVWPAGLPGRNWDGEGRSEWLTTEMPCLGIVPDHPVDSYVISLDGKASTVARAGPTGQPTFIRLPQLDAGTHLLTVTAQRSAALDDITKTSAHEGFVELRVREPEPWIPGTASHTGLIVTGDPHDAGLDTFWENRFNLSVVGPEHRSVTATVILEDAKGEEVFGGQVNASLELPITPDAWHRRFGDFLKREQCEWRYLEASAGILKINGQELGEFTLRFEHEAQPLRWVLRHENGRLIVRLVDDTGQEDGRLKCRYFSMEEPARIARLDAASALAGTQLEPPGGLVTAQSGDYRDTILVSAGLTGAGLEGLGVTPRYDDVRDDPAAVIRALRILRYWRKARLAGFVAGARRQQVMDGLLLAIYSILCGPQWIRAERRFLDNPNAPRAADNLQAAIGKHGGFSAVLRRDAAGIDHRFASITTWYADLAKRYGVCRDPGLCAFAIRLASQPHRLPASCSPKEQSCLVARGTVPGPAIRNSRRQYARLASGVEDMIDVIEASDVIENCRATLGIPGENDSLDDILLAGLLRRCAGILCPCSRTALRSALLESLSHLDDDPDALADRLDDLVDSLIVGGDLLELADVAIDDAKVKGTWVFAAPPSFVMRPSGAIFLAGIVPDQDTFLSSDLSARVAYDGCARYITPEADEDLAAILLTQGLQHLPESVWLKSPRADTAEEHLSSFERQLAARPPCGTVNGLEILDSSKPVTYYRGRWVVPSGQTGTFVARRPQEFGAPLWCFVELADGVARRLMDLPRSGFRWRGCDAAWHLQMAIDFCRGQPQRYRRRDSELTVRFDFFSPLPEWSQRRLMILGTQCPRDHSLLAYEIPRREADSEERFLQNNLWMVKSDEHQPGE</sequence>
<evidence type="ECO:0000259" key="1">
    <source>
        <dbReference type="Pfam" id="PF13338"/>
    </source>
</evidence>
<keyword evidence="3" id="KW-1185">Reference proteome</keyword>
<evidence type="ECO:0000313" key="3">
    <source>
        <dbReference type="Proteomes" id="UP000601435"/>
    </source>
</evidence>
<feature type="domain" description="AbiEi antitoxin N-terminal" evidence="1">
    <location>
        <begin position="14"/>
        <end position="58"/>
    </location>
</feature>
<name>A0A812JUC0_9DINO</name>
<dbReference type="Pfam" id="PF14236">
    <property type="entry name" value="DruA"/>
    <property type="match status" value="1"/>
</dbReference>
<accession>A0A812JUC0</accession>
<dbReference type="Proteomes" id="UP000601435">
    <property type="component" value="Unassembled WGS sequence"/>
</dbReference>
<dbReference type="InterPro" id="IPR014942">
    <property type="entry name" value="AbiEii"/>
</dbReference>
<dbReference type="InterPro" id="IPR025639">
    <property type="entry name" value="DruA"/>
</dbReference>
<organism evidence="2 3">
    <name type="scientific">Symbiodinium necroappetens</name>
    <dbReference type="NCBI Taxonomy" id="1628268"/>
    <lineage>
        <taxon>Eukaryota</taxon>
        <taxon>Sar</taxon>
        <taxon>Alveolata</taxon>
        <taxon>Dinophyceae</taxon>
        <taxon>Suessiales</taxon>
        <taxon>Symbiodiniaceae</taxon>
        <taxon>Symbiodinium</taxon>
    </lineage>
</organism>
<dbReference type="Pfam" id="PF13338">
    <property type="entry name" value="AbiEi_4"/>
    <property type="match status" value="1"/>
</dbReference>
<dbReference type="OrthoDB" id="10267184at2759"/>
<proteinExistence type="predicted"/>
<reference evidence="2" key="1">
    <citation type="submission" date="2021-02" db="EMBL/GenBank/DDBJ databases">
        <authorList>
            <person name="Dougan E. K."/>
            <person name="Rhodes N."/>
            <person name="Thang M."/>
            <person name="Chan C."/>
        </authorList>
    </citation>
    <scope>NUCLEOTIDE SEQUENCE</scope>
</reference>
<evidence type="ECO:0000313" key="2">
    <source>
        <dbReference type="EMBL" id="CAE7214468.1"/>
    </source>
</evidence>
<dbReference type="EMBL" id="CAJNJA010006712">
    <property type="protein sequence ID" value="CAE7214468.1"/>
    <property type="molecule type" value="Genomic_DNA"/>
</dbReference>
<protein>
    <recommendedName>
        <fullName evidence="1">AbiEi antitoxin N-terminal domain-containing protein</fullName>
    </recommendedName>
</protein>
<gene>
    <name evidence="2" type="ORF">SNEC2469_LOCUS2384</name>
</gene>
<dbReference type="InterPro" id="IPR025159">
    <property type="entry name" value="AbiEi_N"/>
</dbReference>